<feature type="compositionally biased region" description="Basic and acidic residues" evidence="2">
    <location>
        <begin position="217"/>
        <end position="236"/>
    </location>
</feature>
<evidence type="ECO:0000256" key="1">
    <source>
        <dbReference type="ARBA" id="ARBA00011069"/>
    </source>
</evidence>
<accession>A0A2S4PX73</accession>
<dbReference type="STRING" id="225359.A0A2S4PX73"/>
<dbReference type="GO" id="GO:0070274">
    <property type="term" value="C:RES complex"/>
    <property type="evidence" value="ECO:0007669"/>
    <property type="project" value="TreeGrafter"/>
</dbReference>
<feature type="region of interest" description="Disordered" evidence="2">
    <location>
        <begin position="16"/>
        <end position="39"/>
    </location>
</feature>
<evidence type="ECO:0000256" key="2">
    <source>
        <dbReference type="SAM" id="MobiDB-lite"/>
    </source>
</evidence>
<comment type="similarity">
    <text evidence="1">Belongs to the CWC26 family.</text>
</comment>
<dbReference type="GO" id="GO:0005684">
    <property type="term" value="C:U2-type spliceosomal complex"/>
    <property type="evidence" value="ECO:0007669"/>
    <property type="project" value="TreeGrafter"/>
</dbReference>
<sequence>MSLASYLASKYLTVETKASTSTSGKKRKRNEKNRTSNGLVIADDDILGWNKEHPSNKSYDADQRPLIVNLESSEVRKLKKNTWKKVDALATSVALKDSDAVEADKIIAQATAEKNAAQNGEDQKPILVEERIVKMENGSHAGLQSAKAVAMQFEQRKKEEAAAWEAEERSKKSSRAEETIYRDATGRRIDLVFRRQEAQREAALQAAKDREKLEELKGDVQRAEKEKRREMLDEAKFMPLTRSINDEDMNKELKEQERWNDPAAKFMSNEKRGKNSSKKPTYTGAAAPNRYKIRPGYRWDGVDRGNGWEAKIFNALNTAARNKELNFSWQTDE</sequence>
<dbReference type="InterPro" id="IPR018609">
    <property type="entry name" value="Bud13"/>
</dbReference>
<feature type="compositionally biased region" description="Basic and acidic residues" evidence="2">
    <location>
        <begin position="244"/>
        <end position="260"/>
    </location>
</feature>
<dbReference type="OrthoDB" id="6022at2759"/>
<feature type="region of interest" description="Disordered" evidence="2">
    <location>
        <begin position="217"/>
        <end position="296"/>
    </location>
</feature>
<dbReference type="InterPro" id="IPR051112">
    <property type="entry name" value="CWC26_splicing_factor"/>
</dbReference>
<dbReference type="PANTHER" id="PTHR31809">
    <property type="entry name" value="BUD13 HOMOLOG"/>
    <property type="match status" value="1"/>
</dbReference>
<dbReference type="Pfam" id="PF09736">
    <property type="entry name" value="Bud13"/>
    <property type="match status" value="1"/>
</dbReference>
<dbReference type="GO" id="GO:0000398">
    <property type="term" value="P:mRNA splicing, via spliceosome"/>
    <property type="evidence" value="ECO:0007669"/>
    <property type="project" value="TreeGrafter"/>
</dbReference>
<name>A0A2S4PX73_9PEZI</name>
<dbReference type="Proteomes" id="UP000237438">
    <property type="component" value="Unassembled WGS sequence"/>
</dbReference>
<reference evidence="3 4" key="1">
    <citation type="submission" date="2017-10" db="EMBL/GenBank/DDBJ databases">
        <title>Development of genomic resources for the powdery mildew, Erysiphe pulchra.</title>
        <authorList>
            <person name="Wadl P.A."/>
            <person name="Mack B.M."/>
            <person name="Moore G."/>
            <person name="Beltz S.B."/>
        </authorList>
    </citation>
    <scope>NUCLEOTIDE SEQUENCE [LARGE SCALE GENOMIC DNA]</scope>
    <source>
        <strain evidence="3">Cflorida</strain>
    </source>
</reference>
<dbReference type="PANTHER" id="PTHR31809:SF0">
    <property type="entry name" value="BUD13 HOMOLOG"/>
    <property type="match status" value="1"/>
</dbReference>
<protein>
    <recommendedName>
        <fullName evidence="5">Pre-mRNA-splicing factor cwc26</fullName>
    </recommendedName>
</protein>
<evidence type="ECO:0000313" key="4">
    <source>
        <dbReference type="Proteomes" id="UP000237438"/>
    </source>
</evidence>
<evidence type="ECO:0008006" key="5">
    <source>
        <dbReference type="Google" id="ProtNLM"/>
    </source>
</evidence>
<comment type="caution">
    <text evidence="3">The sequence shown here is derived from an EMBL/GenBank/DDBJ whole genome shotgun (WGS) entry which is preliminary data.</text>
</comment>
<dbReference type="AlphaFoldDB" id="A0A2S4PX73"/>
<evidence type="ECO:0000313" key="3">
    <source>
        <dbReference type="EMBL" id="POS86633.1"/>
    </source>
</evidence>
<organism evidence="3 4">
    <name type="scientific">Erysiphe pulchra</name>
    <dbReference type="NCBI Taxonomy" id="225359"/>
    <lineage>
        <taxon>Eukaryota</taxon>
        <taxon>Fungi</taxon>
        <taxon>Dikarya</taxon>
        <taxon>Ascomycota</taxon>
        <taxon>Pezizomycotina</taxon>
        <taxon>Leotiomycetes</taxon>
        <taxon>Erysiphales</taxon>
        <taxon>Erysiphaceae</taxon>
        <taxon>Erysiphe</taxon>
    </lineage>
</organism>
<keyword evidence="4" id="KW-1185">Reference proteome</keyword>
<proteinExistence type="inferred from homology"/>
<gene>
    <name evidence="3" type="ORF">EPUL_001381</name>
</gene>
<dbReference type="EMBL" id="PEDP01000285">
    <property type="protein sequence ID" value="POS86633.1"/>
    <property type="molecule type" value="Genomic_DNA"/>
</dbReference>
<dbReference type="GO" id="GO:0003723">
    <property type="term" value="F:RNA binding"/>
    <property type="evidence" value="ECO:0007669"/>
    <property type="project" value="TreeGrafter"/>
</dbReference>